<evidence type="ECO:0000313" key="2">
    <source>
        <dbReference type="Proteomes" id="UP000640335"/>
    </source>
</evidence>
<dbReference type="SUPFAM" id="SSF55874">
    <property type="entry name" value="ATPase domain of HSP90 chaperone/DNA topoisomerase II/histidine kinase"/>
    <property type="match status" value="1"/>
</dbReference>
<dbReference type="InterPro" id="IPR036890">
    <property type="entry name" value="HATPase_C_sf"/>
</dbReference>
<organism evidence="1 2">
    <name type="scientific">Clostridium gallinarum</name>
    <dbReference type="NCBI Taxonomy" id="2762246"/>
    <lineage>
        <taxon>Bacteria</taxon>
        <taxon>Bacillati</taxon>
        <taxon>Bacillota</taxon>
        <taxon>Clostridia</taxon>
        <taxon>Eubacteriales</taxon>
        <taxon>Clostridiaceae</taxon>
        <taxon>Clostridium</taxon>
    </lineage>
</organism>
<gene>
    <name evidence="1" type="ORF">H9660_03480</name>
</gene>
<keyword evidence="1" id="KW-0067">ATP-binding</keyword>
<proteinExistence type="predicted"/>
<dbReference type="GO" id="GO:0005524">
    <property type="term" value="F:ATP binding"/>
    <property type="evidence" value="ECO:0007669"/>
    <property type="project" value="UniProtKB-KW"/>
</dbReference>
<reference evidence="1 2" key="1">
    <citation type="submission" date="2020-08" db="EMBL/GenBank/DDBJ databases">
        <title>A Genomic Blueprint of the Chicken Gut Microbiome.</title>
        <authorList>
            <person name="Gilroy R."/>
            <person name="Ravi A."/>
            <person name="Getino M."/>
            <person name="Pursley I."/>
            <person name="Horton D.L."/>
            <person name="Alikhan N.-F."/>
            <person name="Baker D."/>
            <person name="Gharbi K."/>
            <person name="Hall N."/>
            <person name="Watson M."/>
            <person name="Adriaenssens E.M."/>
            <person name="Foster-Nyarko E."/>
            <person name="Jarju S."/>
            <person name="Secka A."/>
            <person name="Antonio M."/>
            <person name="Oren A."/>
            <person name="Chaudhuri R."/>
            <person name="La Ragione R.M."/>
            <person name="Hildebrand F."/>
            <person name="Pallen M.J."/>
        </authorList>
    </citation>
    <scope>NUCLEOTIDE SEQUENCE [LARGE SCALE GENOMIC DNA]</scope>
    <source>
        <strain evidence="1 2">Sa3CUN1</strain>
    </source>
</reference>
<comment type="caution">
    <text evidence="1">The sequence shown here is derived from an EMBL/GenBank/DDBJ whole genome shotgun (WGS) entry which is preliminary data.</text>
</comment>
<dbReference type="EMBL" id="JACSQZ010000008">
    <property type="protein sequence ID" value="MBD7914200.1"/>
    <property type="molecule type" value="Genomic_DNA"/>
</dbReference>
<dbReference type="Gene3D" id="3.30.565.10">
    <property type="entry name" value="Histidine kinase-like ATPase, C-terminal domain"/>
    <property type="match status" value="1"/>
</dbReference>
<name>A0ABR8Q1A6_9CLOT</name>
<protein>
    <submittedName>
        <fullName evidence="1">ATP-binding protein</fullName>
    </submittedName>
</protein>
<dbReference type="Proteomes" id="UP000640335">
    <property type="component" value="Unassembled WGS sequence"/>
</dbReference>
<sequence>MFKVDLVGRINKYKLSKNEILLPLYEAVVNSFQSIEELGNKKELEIRIKVLRDIRQDVLENKDKGESYPITGFIIEDNGIGFNENNYNSFLTSDSTYKKAKGGKGIGRFSWLKIFDDINIVSIYNENNKNQKVEFSFVLDNDNPIKDKINTETDEDRKTIVKLCNIKSEYCDKIPRELNKIGMKIIEHCLAYFIQEDAPRVIIEDNFDIIDLRKKFNKSLSIDVETESFKISGIKFDIQHIKLFESDGNKNRIHYCANWREVKTEPLNSAIPELKGKIKDGEREFLYSAYVSSSLLDDIVNDERTEFNYKLIDQDLLNQNGVTKNQIESEVVEVVKKYLKNYIEPIKKEKKEFIEGYIKKEKPQYKSLLKYKLKEIENLKCELSGEELELELFKIQQKFHLEVKKQGKEFLKENKIKDITKFEEYKKRYIDYIEKENEVGKSTLAEYIIHRKIVIDLFENAMNYNEQNKYALEEYIHNLIFPMKTVSDDIDYEKHNLWLIDERLSYHYYLASDLQMKNIEVINVDTKDRPDILILDNPVVLSNEDSKPFNALTLIEFKRPMRDDYTDEDNPINQVLRYTSDIRSGAKKDKKGRPISVTDNAPFYLYIIADLTPKLKQQAIFSGLKLTPDGLGYFGYKDSNELNAYIEIISYEKLLEDSKKRNRVLFDKLFK</sequence>
<evidence type="ECO:0000313" key="1">
    <source>
        <dbReference type="EMBL" id="MBD7914200.1"/>
    </source>
</evidence>
<dbReference type="RefSeq" id="WP_191748608.1">
    <property type="nucleotide sequence ID" value="NZ_JACSQZ010000008.1"/>
</dbReference>
<accession>A0ABR8Q1A6</accession>
<keyword evidence="2" id="KW-1185">Reference proteome</keyword>
<keyword evidence="1" id="KW-0547">Nucleotide-binding</keyword>